<proteinExistence type="predicted"/>
<gene>
    <name evidence="2" type="ORF">GPM918_LOCUS17021</name>
    <name evidence="3" type="ORF">SRO942_LOCUS17020</name>
</gene>
<evidence type="ECO:0000313" key="2">
    <source>
        <dbReference type="EMBL" id="CAF1065873.1"/>
    </source>
</evidence>
<accession>A0A814LJ36</accession>
<reference evidence="2" key="1">
    <citation type="submission" date="2021-02" db="EMBL/GenBank/DDBJ databases">
        <authorList>
            <person name="Nowell W R."/>
        </authorList>
    </citation>
    <scope>NUCLEOTIDE SEQUENCE</scope>
</reference>
<keyword evidence="1" id="KW-0472">Membrane</keyword>
<organism evidence="2 4">
    <name type="scientific">Didymodactylos carnosus</name>
    <dbReference type="NCBI Taxonomy" id="1234261"/>
    <lineage>
        <taxon>Eukaryota</taxon>
        <taxon>Metazoa</taxon>
        <taxon>Spiralia</taxon>
        <taxon>Gnathifera</taxon>
        <taxon>Rotifera</taxon>
        <taxon>Eurotatoria</taxon>
        <taxon>Bdelloidea</taxon>
        <taxon>Philodinida</taxon>
        <taxon>Philodinidae</taxon>
        <taxon>Didymodactylos</taxon>
    </lineage>
</organism>
<evidence type="ECO:0000313" key="3">
    <source>
        <dbReference type="EMBL" id="CAF3833571.1"/>
    </source>
</evidence>
<evidence type="ECO:0000313" key="4">
    <source>
        <dbReference type="Proteomes" id="UP000663829"/>
    </source>
</evidence>
<sequence>MSDDLSYSNPEEESEIKFHYVLRTSLIPRRRLFWDLMAKLTIPLSLSFIVLFFLFDYYVECNSDVCSALDSYHSSVFTCCGDFDADSCGTIIHDCAAISDLASFFSVNLTSDERNVVRELFKVEDLYKSTQNQTFNFFFI</sequence>
<evidence type="ECO:0000256" key="1">
    <source>
        <dbReference type="SAM" id="Phobius"/>
    </source>
</evidence>
<dbReference type="Proteomes" id="UP000663829">
    <property type="component" value="Unassembled WGS sequence"/>
</dbReference>
<protein>
    <submittedName>
        <fullName evidence="2">Uncharacterized protein</fullName>
    </submittedName>
</protein>
<keyword evidence="1" id="KW-1133">Transmembrane helix</keyword>
<keyword evidence="1" id="KW-0812">Transmembrane</keyword>
<dbReference type="Proteomes" id="UP000681722">
    <property type="component" value="Unassembled WGS sequence"/>
</dbReference>
<comment type="caution">
    <text evidence="2">The sequence shown here is derived from an EMBL/GenBank/DDBJ whole genome shotgun (WGS) entry which is preliminary data.</text>
</comment>
<dbReference type="EMBL" id="CAJNOQ010004589">
    <property type="protein sequence ID" value="CAF1065873.1"/>
    <property type="molecule type" value="Genomic_DNA"/>
</dbReference>
<dbReference type="AlphaFoldDB" id="A0A814LJ36"/>
<keyword evidence="4" id="KW-1185">Reference proteome</keyword>
<feature type="transmembrane region" description="Helical" evidence="1">
    <location>
        <begin position="32"/>
        <end position="55"/>
    </location>
</feature>
<name>A0A814LJ36_9BILA</name>
<dbReference type="EMBL" id="CAJOBC010004589">
    <property type="protein sequence ID" value="CAF3833571.1"/>
    <property type="molecule type" value="Genomic_DNA"/>
</dbReference>